<dbReference type="Proteomes" id="UP000054721">
    <property type="component" value="Unassembled WGS sequence"/>
</dbReference>
<keyword evidence="3" id="KW-1185">Reference proteome</keyword>
<name>A0A0V1KIY2_9BILA</name>
<evidence type="ECO:0000256" key="1">
    <source>
        <dbReference type="SAM" id="MobiDB-lite"/>
    </source>
</evidence>
<feature type="compositionally biased region" description="Basic and acidic residues" evidence="1">
    <location>
        <begin position="10"/>
        <end position="20"/>
    </location>
</feature>
<protein>
    <submittedName>
        <fullName evidence="2">Uncharacterized protein</fullName>
    </submittedName>
</protein>
<gene>
    <name evidence="2" type="ORF">T02_6861</name>
</gene>
<sequence length="30" mass="3453">MHTVGPGDLEYERGGKREMHTIGPNLWQEN</sequence>
<reference evidence="2 3" key="1">
    <citation type="submission" date="2015-05" db="EMBL/GenBank/DDBJ databases">
        <title>Evolution of Trichinella species and genotypes.</title>
        <authorList>
            <person name="Korhonen P.K."/>
            <person name="Edoardo P."/>
            <person name="Giuseppe L.R."/>
            <person name="Gasser R.B."/>
        </authorList>
    </citation>
    <scope>NUCLEOTIDE SEQUENCE [LARGE SCALE GENOMIC DNA]</scope>
    <source>
        <strain evidence="2">ISS10</strain>
    </source>
</reference>
<evidence type="ECO:0000313" key="2">
    <source>
        <dbReference type="EMBL" id="KRZ47184.1"/>
    </source>
</evidence>
<comment type="caution">
    <text evidence="2">The sequence shown here is derived from an EMBL/GenBank/DDBJ whole genome shotgun (WGS) entry which is preliminary data.</text>
</comment>
<feature type="region of interest" description="Disordered" evidence="1">
    <location>
        <begin position="1"/>
        <end position="30"/>
    </location>
</feature>
<dbReference type="EMBL" id="JYDW01001216">
    <property type="protein sequence ID" value="KRZ47184.1"/>
    <property type="molecule type" value="Genomic_DNA"/>
</dbReference>
<organism evidence="2 3">
    <name type="scientific">Trichinella nativa</name>
    <dbReference type="NCBI Taxonomy" id="6335"/>
    <lineage>
        <taxon>Eukaryota</taxon>
        <taxon>Metazoa</taxon>
        <taxon>Ecdysozoa</taxon>
        <taxon>Nematoda</taxon>
        <taxon>Enoplea</taxon>
        <taxon>Dorylaimia</taxon>
        <taxon>Trichinellida</taxon>
        <taxon>Trichinellidae</taxon>
        <taxon>Trichinella</taxon>
    </lineage>
</organism>
<proteinExistence type="predicted"/>
<dbReference type="AlphaFoldDB" id="A0A0V1KIY2"/>
<evidence type="ECO:0000313" key="3">
    <source>
        <dbReference type="Proteomes" id="UP000054721"/>
    </source>
</evidence>
<accession>A0A0V1KIY2</accession>